<feature type="transmembrane region" description="Helical" evidence="1">
    <location>
        <begin position="7"/>
        <end position="25"/>
    </location>
</feature>
<evidence type="ECO:0000256" key="1">
    <source>
        <dbReference type="SAM" id="Phobius"/>
    </source>
</evidence>
<organism evidence="2">
    <name type="scientific">Rhinella marina erythrocytic-like virus</name>
    <dbReference type="NCBI Taxonomy" id="2859906"/>
    <lineage>
        <taxon>Viruses</taxon>
        <taxon>Varidnaviria</taxon>
        <taxon>Bamfordvirae</taxon>
        <taxon>Nucleocytoviricota</taxon>
        <taxon>Megaviricetes</taxon>
        <taxon>Pimascovirales</taxon>
        <taxon>Pimascovirales incertae sedis</taxon>
        <taxon>Iridoviridae</taxon>
    </lineage>
</organism>
<evidence type="ECO:0000313" key="2">
    <source>
        <dbReference type="EMBL" id="QXT57795.1"/>
    </source>
</evidence>
<name>A0A8F6YHX9_9VIRU</name>
<protein>
    <submittedName>
        <fullName evidence="2">Uncharacterized protein</fullName>
    </submittedName>
</protein>
<accession>A0A8F6YHX9</accession>
<reference evidence="2" key="1">
    <citation type="submission" date="2021-02" db="EMBL/GenBank/DDBJ databases">
        <title>Distinct virome patterns of the invasive cane toad (Rhinella marina) across its native and introduced ranges.</title>
        <authorList>
            <person name="Russo A.G."/>
            <person name="Harding E.F."/>
            <person name="Yan G.J."/>
            <person name="Selechnik D."/>
            <person name="Ducatez S."/>
            <person name="DeVore J.L."/>
            <person name="Zhou J."/>
            <person name="Sarma R.R."/>
            <person name="Lee Y.P."/>
            <person name="Richardson M.F."/>
            <person name="Shine R."/>
            <person name="Rollins L.A."/>
            <person name="White P.A."/>
        </authorList>
    </citation>
    <scope>NUCLEOTIDE SEQUENCE</scope>
</reference>
<keyword evidence="1" id="KW-0472">Membrane</keyword>
<dbReference type="Pfam" id="PF19168">
    <property type="entry name" value="DUF5850"/>
    <property type="match status" value="1"/>
</dbReference>
<sequence length="169" mass="18830">MNTQKRIAVGLVILIIIIVMIILWYTQVIKFPKLSAPTSFNSQYLYPPADTRIQSEGPYADAEISDEHQDIYIDSEDIIIEDDTATKFKPLISKDTYAQVSLAGDVTKYASSGMPLPNMSLYNVNTQSYITGLGDPIRGDLDIEPRNSNMYKTQFSPKDARLSALTSIA</sequence>
<keyword evidence="1" id="KW-1133">Transmembrane helix</keyword>
<keyword evidence="1" id="KW-0812">Transmembrane</keyword>
<dbReference type="InterPro" id="IPR043882">
    <property type="entry name" value="DUF5850"/>
</dbReference>
<dbReference type="EMBL" id="MW582930">
    <property type="protein sequence ID" value="QXT57795.1"/>
    <property type="molecule type" value="Genomic_DNA"/>
</dbReference>
<proteinExistence type="predicted"/>